<feature type="active site" description="Proton donor" evidence="1">
    <location>
        <position position="96"/>
    </location>
</feature>
<dbReference type="SUPFAM" id="SSF51569">
    <property type="entry name" value="Aldolase"/>
    <property type="match status" value="1"/>
</dbReference>
<feature type="binding site" evidence="3">
    <location>
        <position position="192"/>
    </location>
    <ligand>
        <name>Zn(2+)</name>
        <dbReference type="ChEBI" id="CHEBI:29105"/>
        <label>1</label>
        <note>catalytic</note>
    </ligand>
</feature>
<feature type="binding site" evidence="2">
    <location>
        <begin position="221"/>
        <end position="223"/>
    </location>
    <ligand>
        <name>dihydroxyacetone phosphate</name>
        <dbReference type="ChEBI" id="CHEBI:57642"/>
    </ligand>
</feature>
<gene>
    <name evidence="4" type="ORF">C1H87_17355</name>
</gene>
<feature type="binding site" evidence="2">
    <location>
        <position position="193"/>
    </location>
    <ligand>
        <name>dihydroxyacetone phosphate</name>
        <dbReference type="ChEBI" id="CHEBI:57642"/>
    </ligand>
</feature>
<feature type="binding site" evidence="3">
    <location>
        <position position="220"/>
    </location>
    <ligand>
        <name>Zn(2+)</name>
        <dbReference type="ChEBI" id="CHEBI:29105"/>
        <label>1</label>
        <note>catalytic</note>
    </ligand>
</feature>
<comment type="cofactor">
    <cofactor evidence="3">
        <name>Zn(2+)</name>
        <dbReference type="ChEBI" id="CHEBI:29105"/>
    </cofactor>
    <text evidence="3">Binds 2 Zn(2+) ions per subunit. One is catalytic and the other provides a structural contribution.</text>
</comment>
<evidence type="ECO:0000256" key="2">
    <source>
        <dbReference type="PIRSR" id="PIRSR001359-2"/>
    </source>
</evidence>
<feature type="binding site" evidence="3">
    <location>
        <position position="148"/>
    </location>
    <ligand>
        <name>Zn(2+)</name>
        <dbReference type="ChEBI" id="CHEBI:29105"/>
        <label>2</label>
    </ligand>
</feature>
<keyword evidence="3" id="KW-0862">Zinc</keyword>
<keyword evidence="5" id="KW-1185">Reference proteome</keyword>
<dbReference type="Gene3D" id="3.20.20.70">
    <property type="entry name" value="Aldolase class I"/>
    <property type="match status" value="1"/>
</dbReference>
<evidence type="ECO:0000256" key="1">
    <source>
        <dbReference type="PIRSR" id="PIRSR001359-1"/>
    </source>
</evidence>
<proteinExistence type="predicted"/>
<dbReference type="InterPro" id="IPR050246">
    <property type="entry name" value="Class_II_FBP_aldolase"/>
</dbReference>
<dbReference type="PIRSF" id="PIRSF001359">
    <property type="entry name" value="F_bP_aldolase_II"/>
    <property type="match status" value="1"/>
</dbReference>
<evidence type="ECO:0000313" key="5">
    <source>
        <dbReference type="Proteomes" id="UP000235826"/>
    </source>
</evidence>
<feature type="binding site" evidence="2">
    <location>
        <begin position="242"/>
        <end position="245"/>
    </location>
    <ligand>
        <name>dihydroxyacetone phosphate</name>
        <dbReference type="ChEBI" id="CHEBI:57642"/>
    </ligand>
</feature>
<evidence type="ECO:0000313" key="4">
    <source>
        <dbReference type="EMBL" id="AUP80380.1"/>
    </source>
</evidence>
<dbReference type="EMBL" id="CP025791">
    <property type="protein sequence ID" value="AUP80380.1"/>
    <property type="molecule type" value="Genomic_DNA"/>
</dbReference>
<dbReference type="PANTHER" id="PTHR30304">
    <property type="entry name" value="D-TAGATOSE-1,6-BISPHOSPHATE ALDOLASE"/>
    <property type="match status" value="1"/>
</dbReference>
<dbReference type="KEGG" id="fek:C1H87_17355"/>
<keyword evidence="3" id="KW-0479">Metal-binding</keyword>
<evidence type="ECO:0008006" key="6">
    <source>
        <dbReference type="Google" id="ProtNLM"/>
    </source>
</evidence>
<dbReference type="GO" id="GO:0008270">
    <property type="term" value="F:zinc ion binding"/>
    <property type="evidence" value="ECO:0007669"/>
    <property type="project" value="InterPro"/>
</dbReference>
<dbReference type="InterPro" id="IPR000771">
    <property type="entry name" value="FBA_II"/>
</dbReference>
<dbReference type="InterPro" id="IPR013785">
    <property type="entry name" value="Aldolase_TIM"/>
</dbReference>
<sequence length="293" mass="32609">MDTAIKNNVKTIYNEDYKSLKELFIDYRATQRCLPSFNVNDNYDLRAVVEASDEMDTHVMVMTYPPVAELNTTEVFRSLVDGFKKGFKNDIYLHLDHSTSVDLCKRAIDSGYDSVMIDGSQVSLKENIKMTKQVVDYAASAGVVVEAEIGKIMGRDVVVKSDNDFLADVDEVKQLFETTGVDIVAVGIGTAHGFTPTEPKIHFDRLQEIAEAIPAPLVLHGGTGIPDVDIQKSINMGMSKINIGTIVHTTYMKHAFEEIKKAGNDAYPPFIMKKVLPKIKDVVKDRLKAVNFK</sequence>
<feature type="binding site" evidence="3">
    <location>
        <position position="118"/>
    </location>
    <ligand>
        <name>Zn(2+)</name>
        <dbReference type="ChEBI" id="CHEBI:29105"/>
        <label>2</label>
    </ligand>
</feature>
<dbReference type="OrthoDB" id="9803995at2"/>
<dbReference type="GO" id="GO:0016832">
    <property type="term" value="F:aldehyde-lyase activity"/>
    <property type="evidence" value="ECO:0007669"/>
    <property type="project" value="InterPro"/>
</dbReference>
<reference evidence="4 5" key="1">
    <citation type="submission" date="2018-01" db="EMBL/GenBank/DDBJ databases">
        <title>Complete genome sequence of Flavivirga eckloniae ECD14 isolated from seaweed Ecklonia cava.</title>
        <authorList>
            <person name="Lee J.H."/>
            <person name="Baik K.S."/>
            <person name="Seong C.N."/>
        </authorList>
    </citation>
    <scope>NUCLEOTIDE SEQUENCE [LARGE SCALE GENOMIC DNA]</scope>
    <source>
        <strain evidence="4 5">ECD14</strain>
    </source>
</reference>
<dbReference type="Pfam" id="PF01116">
    <property type="entry name" value="F_bP_aldolase"/>
    <property type="match status" value="1"/>
</dbReference>
<protein>
    <recommendedName>
        <fullName evidence="6">Ketose-bisphosphate aldolase</fullName>
    </recommendedName>
</protein>
<name>A0A2K9PTI9_9FLAO</name>
<accession>A0A2K9PTI9</accession>
<dbReference type="Proteomes" id="UP000235826">
    <property type="component" value="Chromosome"/>
</dbReference>
<dbReference type="RefSeq" id="WP_102757026.1">
    <property type="nucleotide sequence ID" value="NZ_CP025791.1"/>
</dbReference>
<organism evidence="4 5">
    <name type="scientific">Flavivirga eckloniae</name>
    <dbReference type="NCBI Taxonomy" id="1803846"/>
    <lineage>
        <taxon>Bacteria</taxon>
        <taxon>Pseudomonadati</taxon>
        <taxon>Bacteroidota</taxon>
        <taxon>Flavobacteriia</taxon>
        <taxon>Flavobacteriales</taxon>
        <taxon>Flavobacteriaceae</taxon>
        <taxon>Flavivirga</taxon>
    </lineage>
</organism>
<dbReference type="PANTHER" id="PTHR30304:SF0">
    <property type="entry name" value="D-TAGATOSE-1,6-BISPHOSPHATE ALDOLASE SUBUNIT GATY-RELATED"/>
    <property type="match status" value="1"/>
</dbReference>
<dbReference type="AlphaFoldDB" id="A0A2K9PTI9"/>
<feature type="binding site" evidence="3">
    <location>
        <position position="97"/>
    </location>
    <ligand>
        <name>Zn(2+)</name>
        <dbReference type="ChEBI" id="CHEBI:29105"/>
        <label>1</label>
        <note>catalytic</note>
    </ligand>
</feature>
<dbReference type="GO" id="GO:0005975">
    <property type="term" value="P:carbohydrate metabolic process"/>
    <property type="evidence" value="ECO:0007669"/>
    <property type="project" value="InterPro"/>
</dbReference>
<evidence type="ECO:0000256" key="3">
    <source>
        <dbReference type="PIRSR" id="PIRSR001359-3"/>
    </source>
</evidence>